<organism evidence="2 3">
    <name type="scientific">Methanofollis liminatans DSM 4140</name>
    <dbReference type="NCBI Taxonomy" id="28892"/>
    <lineage>
        <taxon>Archaea</taxon>
        <taxon>Methanobacteriati</taxon>
        <taxon>Methanobacteriota</taxon>
        <taxon>Stenosarchaea group</taxon>
        <taxon>Methanomicrobia</taxon>
        <taxon>Methanomicrobiales</taxon>
        <taxon>Methanomicrobiaceae</taxon>
        <taxon>Methanofollis</taxon>
    </lineage>
</organism>
<dbReference type="STRING" id="28892.Metli_1633"/>
<proteinExistence type="predicted"/>
<keyword evidence="3" id="KW-1185">Reference proteome</keyword>
<evidence type="ECO:0000313" key="3">
    <source>
        <dbReference type="Proteomes" id="UP000005095"/>
    </source>
</evidence>
<dbReference type="HOGENOM" id="CLU_485416_0_0_2"/>
<dbReference type="EMBL" id="CM001555">
    <property type="protein sequence ID" value="EJG07581.1"/>
    <property type="molecule type" value="Genomic_DNA"/>
</dbReference>
<keyword evidence="1" id="KW-0472">Membrane</keyword>
<reference evidence="2 3" key="1">
    <citation type="submission" date="2011-08" db="EMBL/GenBank/DDBJ databases">
        <title>The complete genome of Methanofollis liminatans DSM 4140.</title>
        <authorList>
            <consortium name="US DOE Joint Genome Institute (JGI-PGF)"/>
            <person name="Lucas S."/>
            <person name="Han J."/>
            <person name="Lapidus A."/>
            <person name="Bruce D."/>
            <person name="Goodwin L."/>
            <person name="Pitluck S."/>
            <person name="Peters L."/>
            <person name="Kyrpides N."/>
            <person name="Mavromatis K."/>
            <person name="Ivanova N."/>
            <person name="Mikhailova N."/>
            <person name="Lu M."/>
            <person name="Detter J.C."/>
            <person name="Tapia R."/>
            <person name="Han C."/>
            <person name="Land M."/>
            <person name="Hauser L."/>
            <person name="Markowitz V."/>
            <person name="Cheng J.-F."/>
            <person name="Hugenholtz P."/>
            <person name="Woyke T."/>
            <person name="Wu D."/>
            <person name="Spring S."/>
            <person name="Schuler E."/>
            <person name="Brambilla E."/>
            <person name="Klenk H.-P."/>
            <person name="Eisen J.A."/>
        </authorList>
    </citation>
    <scope>NUCLEOTIDE SEQUENCE [LARGE SCALE GENOMIC DNA]</scope>
    <source>
        <strain evidence="2 3">DSM 4140</strain>
    </source>
</reference>
<accession>J0S132</accession>
<name>J0S132_9EURY</name>
<feature type="transmembrane region" description="Helical" evidence="1">
    <location>
        <begin position="538"/>
        <end position="556"/>
    </location>
</feature>
<protein>
    <submittedName>
        <fullName evidence="2">Uncharacterized protein</fullName>
    </submittedName>
</protein>
<feature type="transmembrane region" description="Helical" evidence="1">
    <location>
        <begin position="12"/>
        <end position="35"/>
    </location>
</feature>
<keyword evidence="1" id="KW-0812">Transmembrane</keyword>
<keyword evidence="1" id="KW-1133">Transmembrane helix</keyword>
<gene>
    <name evidence="2" type="ORF">Metli_1633</name>
</gene>
<dbReference type="Proteomes" id="UP000005095">
    <property type="component" value="Chromosome"/>
</dbReference>
<evidence type="ECO:0000256" key="1">
    <source>
        <dbReference type="SAM" id="Phobius"/>
    </source>
</evidence>
<dbReference type="AlphaFoldDB" id="J0S132"/>
<sequence length="561" mass="58441">MKITSEYSVASIRIMLLLVLICGMITVVSAVAPVVTVSGSQSFTYKGVEVQGIDVIDLLDPSVSHVELAATGENDLKSIAGPEIRYIKRDYPAATITIEGFTISVNEVGEVDRSGLNTYHLYSTPVIPTINAAVPGETGNILLIKVPDIPDADNLMDLKSLLTSTDTMYMYTDGGIIYCNPQTNSYILWGSVNPGDYNPSNFAKTLKATEVDLDAYTGDAALAQMMGDIYPEALPAAGEYACYIFRYDPDAKKIIVLGMAAVIVMDSDRSLTWNGSTTPGAWEDGGDAALSFEDGDDVAACAYLIVRKNAVFDAEMSVNSENLKALKNHPTITVSCLFDFLKQQVPGHTYANSPIEVALIVDGAAQAPDDINSVIPISTGYGIAGAEVGGQVTVSAAALSALGDGTYSVILLGIGGDGSVVALDQKEVAIGSENGGAALYYESDNTDWSELDISKTRKVLTVKDSKAADANANLNVAEIESLSGDGSDAGGEGAANSASAAGDASVRDMNVANAAAIGAEPASTANPFGGVSLTPTTLGYTVIGLIVLGAAGMMLTRNRLR</sequence>
<evidence type="ECO:0000313" key="2">
    <source>
        <dbReference type="EMBL" id="EJG07581.1"/>
    </source>
</evidence>